<comment type="caution">
    <text evidence="3">The sequence shown here is derived from an EMBL/GenBank/DDBJ whole genome shotgun (WGS) entry which is preliminary data.</text>
</comment>
<dbReference type="InterPro" id="IPR000210">
    <property type="entry name" value="BTB/POZ_dom"/>
</dbReference>
<dbReference type="PANTHER" id="PTHR47843:SF5">
    <property type="entry name" value="BTB_POZ DOMAIN PROTEIN"/>
    <property type="match status" value="1"/>
</dbReference>
<evidence type="ECO:0000259" key="2">
    <source>
        <dbReference type="PROSITE" id="PS50097"/>
    </source>
</evidence>
<organism evidence="3 4">
    <name type="scientific">Bionectria ochroleuca</name>
    <name type="common">Gliocladium roseum</name>
    <dbReference type="NCBI Taxonomy" id="29856"/>
    <lineage>
        <taxon>Eukaryota</taxon>
        <taxon>Fungi</taxon>
        <taxon>Dikarya</taxon>
        <taxon>Ascomycota</taxon>
        <taxon>Pezizomycotina</taxon>
        <taxon>Sordariomycetes</taxon>
        <taxon>Hypocreomycetidae</taxon>
        <taxon>Hypocreales</taxon>
        <taxon>Bionectriaceae</taxon>
        <taxon>Clonostachys</taxon>
    </lineage>
</organism>
<protein>
    <recommendedName>
        <fullName evidence="2">BTB domain-containing protein</fullName>
    </recommendedName>
</protein>
<dbReference type="Gene3D" id="3.30.710.10">
    <property type="entry name" value="Potassium Channel Kv1.1, Chain A"/>
    <property type="match status" value="1"/>
</dbReference>
<feature type="region of interest" description="Disordered" evidence="1">
    <location>
        <begin position="1"/>
        <end position="20"/>
    </location>
</feature>
<dbReference type="InterPro" id="IPR011333">
    <property type="entry name" value="SKP1/BTB/POZ_sf"/>
</dbReference>
<reference evidence="3 4" key="1">
    <citation type="submission" date="2019-06" db="EMBL/GenBank/DDBJ databases">
        <authorList>
            <person name="Broberg M."/>
        </authorList>
    </citation>
    <scope>NUCLEOTIDE SEQUENCE [LARGE SCALE GENOMIC DNA]</scope>
</reference>
<keyword evidence="4" id="KW-1185">Reference proteome</keyword>
<gene>
    <name evidence="3" type="ORF">CLO192961_LOCUS154737</name>
</gene>
<dbReference type="CDD" id="cd18186">
    <property type="entry name" value="BTB_POZ_ZBTB_KLHL-like"/>
    <property type="match status" value="1"/>
</dbReference>
<dbReference type="PROSITE" id="PS50097">
    <property type="entry name" value="BTB"/>
    <property type="match status" value="1"/>
</dbReference>
<proteinExistence type="predicted"/>
<dbReference type="SUPFAM" id="SSF54695">
    <property type="entry name" value="POZ domain"/>
    <property type="match status" value="1"/>
</dbReference>
<dbReference type="PANTHER" id="PTHR47843">
    <property type="entry name" value="BTB DOMAIN-CONTAINING PROTEIN-RELATED"/>
    <property type="match status" value="1"/>
</dbReference>
<dbReference type="Pfam" id="PF00651">
    <property type="entry name" value="BTB"/>
    <property type="match status" value="1"/>
</dbReference>
<dbReference type="Proteomes" id="UP000766486">
    <property type="component" value="Unassembled WGS sequence"/>
</dbReference>
<feature type="domain" description="BTB" evidence="2">
    <location>
        <begin position="51"/>
        <end position="111"/>
    </location>
</feature>
<evidence type="ECO:0000313" key="3">
    <source>
        <dbReference type="EMBL" id="VUC25003.1"/>
    </source>
</evidence>
<dbReference type="EMBL" id="CABFNS010000729">
    <property type="protein sequence ID" value="VUC25003.1"/>
    <property type="molecule type" value="Genomic_DNA"/>
</dbReference>
<dbReference type="SMART" id="SM00225">
    <property type="entry name" value="BTB"/>
    <property type="match status" value="1"/>
</dbReference>
<name>A0ABY6U2M9_BIOOC</name>
<evidence type="ECO:0000313" key="4">
    <source>
        <dbReference type="Proteomes" id="UP000766486"/>
    </source>
</evidence>
<accession>A0ABY6U2M9</accession>
<sequence>MDHKLRTISSTVNSPKEAPREALHKLANPRRGAGKALQMMDGTLFSSGLYSDLTVICGDDKYLVHRAVICPRSTFFEAACRHNFKEAITAEINLRDDDPTAVKIMMNHFYNLNYSDGSATTAETDTALPEDENSGFSLLVHAKVYSLAEKYGILSLKKLAVDKFERQVRGDCDTEDFLEAAVEAYTGTVKGDRELRDEVVRAITLRMDVLKQESFREAINGLDIGVDVLVYLAEQGRIRPSDWASRW</sequence>
<evidence type="ECO:0000256" key="1">
    <source>
        <dbReference type="SAM" id="MobiDB-lite"/>
    </source>
</evidence>